<sequence length="153" mass="16670">MGICNSCSPITVASSAKLTLEDGRLEEFPYPVRLELGHLYFELPLGWLHSPIKAQEIAALAVKASLALKIDDHGRYRCCWWYGFKRADVMWLSFEKGVESRPLVTIVGCSNGSDGGGGGGIVGRGKNRVDRGDGGERKFTNNLSVILEGQGDR</sequence>
<reference evidence="2" key="1">
    <citation type="journal article" date="2010" name="Nat. Biotechnol.">
        <title>Draft genome sequence of the oilseed species Ricinus communis.</title>
        <authorList>
            <person name="Chan A.P."/>
            <person name="Crabtree J."/>
            <person name="Zhao Q."/>
            <person name="Lorenzi H."/>
            <person name="Orvis J."/>
            <person name="Puiu D."/>
            <person name="Melake-Berhan A."/>
            <person name="Jones K.M."/>
            <person name="Redman J."/>
            <person name="Chen G."/>
            <person name="Cahoon E.B."/>
            <person name="Gedil M."/>
            <person name="Stanke M."/>
            <person name="Haas B.J."/>
            <person name="Wortman J.R."/>
            <person name="Fraser-Liggett C.M."/>
            <person name="Ravel J."/>
            <person name="Rabinowicz P.D."/>
        </authorList>
    </citation>
    <scope>NUCLEOTIDE SEQUENCE [LARGE SCALE GENOMIC DNA]</scope>
    <source>
        <strain evidence="2">cv. Hale</strain>
    </source>
</reference>
<name>B9RZE1_RICCO</name>
<organism evidence="1 2">
    <name type="scientific">Ricinus communis</name>
    <name type="common">Castor bean</name>
    <dbReference type="NCBI Taxonomy" id="3988"/>
    <lineage>
        <taxon>Eukaryota</taxon>
        <taxon>Viridiplantae</taxon>
        <taxon>Streptophyta</taxon>
        <taxon>Embryophyta</taxon>
        <taxon>Tracheophyta</taxon>
        <taxon>Spermatophyta</taxon>
        <taxon>Magnoliopsida</taxon>
        <taxon>eudicotyledons</taxon>
        <taxon>Gunneridae</taxon>
        <taxon>Pentapetalae</taxon>
        <taxon>rosids</taxon>
        <taxon>fabids</taxon>
        <taxon>Malpighiales</taxon>
        <taxon>Euphorbiaceae</taxon>
        <taxon>Acalyphoideae</taxon>
        <taxon>Acalypheae</taxon>
        <taxon>Ricinus</taxon>
    </lineage>
</organism>
<evidence type="ECO:0000313" key="1">
    <source>
        <dbReference type="EMBL" id="EEF43321.1"/>
    </source>
</evidence>
<dbReference type="Proteomes" id="UP000008311">
    <property type="component" value="Unassembled WGS sequence"/>
</dbReference>
<gene>
    <name evidence="1" type="ORF">RCOM_0938600</name>
</gene>
<dbReference type="STRING" id="3988.B9RZE1"/>
<evidence type="ECO:0000313" key="2">
    <source>
        <dbReference type="Proteomes" id="UP000008311"/>
    </source>
</evidence>
<proteinExistence type="predicted"/>
<protein>
    <submittedName>
        <fullName evidence="1">Uncharacterized protein</fullName>
    </submittedName>
</protein>
<keyword evidence="2" id="KW-1185">Reference proteome</keyword>
<dbReference type="EMBL" id="EQ973834">
    <property type="protein sequence ID" value="EEF43321.1"/>
    <property type="molecule type" value="Genomic_DNA"/>
</dbReference>
<dbReference type="AlphaFoldDB" id="B9RZE1"/>
<dbReference type="InParanoid" id="B9RZE1"/>
<accession>B9RZE1</accession>